<dbReference type="Pfam" id="PF00076">
    <property type="entry name" value="RRM_1"/>
    <property type="match status" value="1"/>
</dbReference>
<keyword evidence="1 2" id="KW-0694">RNA-binding</keyword>
<dbReference type="GO" id="GO:0005829">
    <property type="term" value="C:cytosol"/>
    <property type="evidence" value="ECO:0000318"/>
    <property type="project" value="GO_Central"/>
</dbReference>
<dbReference type="Gene3D" id="3.30.70.330">
    <property type="match status" value="1"/>
</dbReference>
<gene>
    <name evidence="6" type="ORF">MIMGU_mgv1a0060081mg</name>
</gene>
<reference evidence="6 7" key="1">
    <citation type="journal article" date="2013" name="Proc. Natl. Acad. Sci. U.S.A.">
        <title>Fine-scale variation in meiotic recombination in Mimulus inferred from population shotgun sequencing.</title>
        <authorList>
            <person name="Hellsten U."/>
            <person name="Wright K.M."/>
            <person name="Jenkins J."/>
            <person name="Shu S."/>
            <person name="Yuan Y."/>
            <person name="Wessler S.R."/>
            <person name="Schmutz J."/>
            <person name="Willis J.H."/>
            <person name="Rokhsar D.S."/>
        </authorList>
    </citation>
    <scope>NUCLEOTIDE SEQUENCE [LARGE SCALE GENOMIC DNA]</scope>
    <source>
        <strain evidence="7">cv. DUN x IM62</strain>
    </source>
</reference>
<dbReference type="Gene3D" id="3.10.450.50">
    <property type="match status" value="1"/>
</dbReference>
<sequence length="454" mass="51557">VGTYFVGQYYQMLQNQPDFVHQFYSDASTMLRIDGNARENATAMLQIHHLVMSLHYTSIEIKTAHSLESWNRGVIVMVSGSAHVKGFNVRKKFVETFFLAPQEKGYFVLNDIFHYVDEEQNLLHPIAYLPQSNLDSKLFSPATVREQVPSYMLGGDIQPHEFAAPSKIEDDDEIHNYNYTEEHIQQMPEEHILEENFALHSNGSLSGPTNYVPDRLSSPFEEPVSEPQKHTYASIVAKKQPAPAVVSQPSFNKPAPQESQHSHETPSQPSSDPMERYGIETPDETSVMDDEVEVKSVYVRNVPTTMAASEIGEEFKKFGKLRPDGVAIRTRKDIDVCYAFVEFEDVSGVQNAIKASTVQIGAYQLYIEGRRPNRINYIRGGRGRGRGRVSYQMEGTRGRFGGRGFGRAVNQDGYDRYYNNNPRGNGNANGYYRQNPRQERANQQESADWQNFSE</sequence>
<evidence type="ECO:0000256" key="3">
    <source>
        <dbReference type="SAM" id="MobiDB-lite"/>
    </source>
</evidence>
<evidence type="ECO:0000256" key="1">
    <source>
        <dbReference type="ARBA" id="ARBA00022884"/>
    </source>
</evidence>
<dbReference type="InterPro" id="IPR012677">
    <property type="entry name" value="Nucleotide-bd_a/b_plait_sf"/>
</dbReference>
<dbReference type="InterPro" id="IPR039539">
    <property type="entry name" value="Ras_GTPase_bind_prot"/>
</dbReference>
<dbReference type="Pfam" id="PF02136">
    <property type="entry name" value="NTF2"/>
    <property type="match status" value="1"/>
</dbReference>
<dbReference type="CDD" id="cd00590">
    <property type="entry name" value="RRM_SF"/>
    <property type="match status" value="1"/>
</dbReference>
<dbReference type="InterPro" id="IPR002075">
    <property type="entry name" value="NTF2_dom"/>
</dbReference>
<dbReference type="PROSITE" id="PS50102">
    <property type="entry name" value="RRM"/>
    <property type="match status" value="1"/>
</dbReference>
<feature type="region of interest" description="Disordered" evidence="3">
    <location>
        <begin position="243"/>
        <end position="286"/>
    </location>
</feature>
<dbReference type="GO" id="GO:0003729">
    <property type="term" value="F:mRNA binding"/>
    <property type="evidence" value="ECO:0000318"/>
    <property type="project" value="GO_Central"/>
</dbReference>
<feature type="non-terminal residue" evidence="6">
    <location>
        <position position="1"/>
    </location>
</feature>
<dbReference type="Proteomes" id="UP000030748">
    <property type="component" value="Unassembled WGS sequence"/>
</dbReference>
<feature type="domain" description="RRM" evidence="4">
    <location>
        <begin position="295"/>
        <end position="380"/>
    </location>
</feature>
<dbReference type="CDD" id="cd00780">
    <property type="entry name" value="NTF2"/>
    <property type="match status" value="1"/>
</dbReference>
<dbReference type="FunFam" id="3.10.450.50:FF:000003">
    <property type="entry name" value="Nuclear transport factor 2 family protein"/>
    <property type="match status" value="1"/>
</dbReference>
<dbReference type="eggNOG" id="KOG0116">
    <property type="taxonomic scope" value="Eukaryota"/>
</dbReference>
<dbReference type="PROSITE" id="PS50177">
    <property type="entry name" value="NTF2_DOMAIN"/>
    <property type="match status" value="1"/>
</dbReference>
<organism evidence="6 7">
    <name type="scientific">Erythranthe guttata</name>
    <name type="common">Yellow monkey flower</name>
    <name type="synonym">Mimulus guttatus</name>
    <dbReference type="NCBI Taxonomy" id="4155"/>
    <lineage>
        <taxon>Eukaryota</taxon>
        <taxon>Viridiplantae</taxon>
        <taxon>Streptophyta</taxon>
        <taxon>Embryophyta</taxon>
        <taxon>Tracheophyta</taxon>
        <taxon>Spermatophyta</taxon>
        <taxon>Magnoliopsida</taxon>
        <taxon>eudicotyledons</taxon>
        <taxon>Gunneridae</taxon>
        <taxon>Pentapetalae</taxon>
        <taxon>asterids</taxon>
        <taxon>lamiids</taxon>
        <taxon>Lamiales</taxon>
        <taxon>Phrymaceae</taxon>
        <taxon>Erythranthe</taxon>
    </lineage>
</organism>
<feature type="region of interest" description="Disordered" evidence="3">
    <location>
        <begin position="204"/>
        <end position="229"/>
    </location>
</feature>
<name>A0A022R1B0_ERYGU</name>
<feature type="region of interest" description="Disordered" evidence="3">
    <location>
        <begin position="412"/>
        <end position="454"/>
    </location>
</feature>
<evidence type="ECO:0008006" key="8">
    <source>
        <dbReference type="Google" id="ProtNLM"/>
    </source>
</evidence>
<feature type="compositionally biased region" description="Polar residues" evidence="3">
    <location>
        <begin position="443"/>
        <end position="454"/>
    </location>
</feature>
<feature type="domain" description="NTF2" evidence="5">
    <location>
        <begin position="1"/>
        <end position="115"/>
    </location>
</feature>
<dbReference type="SMART" id="SM00360">
    <property type="entry name" value="RRM"/>
    <property type="match status" value="1"/>
</dbReference>
<evidence type="ECO:0000313" key="6">
    <source>
        <dbReference type="EMBL" id="EYU32590.1"/>
    </source>
</evidence>
<feature type="compositionally biased region" description="Low complexity" evidence="3">
    <location>
        <begin position="416"/>
        <end position="435"/>
    </location>
</feature>
<dbReference type="InterPro" id="IPR000504">
    <property type="entry name" value="RRM_dom"/>
</dbReference>
<proteinExistence type="predicted"/>
<dbReference type="PANTHER" id="PTHR10693">
    <property type="entry name" value="RAS GTPASE-ACTIVATING PROTEIN-BINDING PROTEIN"/>
    <property type="match status" value="1"/>
</dbReference>
<dbReference type="SUPFAM" id="SSF54427">
    <property type="entry name" value="NTF2-like"/>
    <property type="match status" value="1"/>
</dbReference>
<keyword evidence="7" id="KW-1185">Reference proteome</keyword>
<evidence type="ECO:0000313" key="7">
    <source>
        <dbReference type="Proteomes" id="UP000030748"/>
    </source>
</evidence>
<dbReference type="SUPFAM" id="SSF54928">
    <property type="entry name" value="RNA-binding domain, RBD"/>
    <property type="match status" value="1"/>
</dbReference>
<accession>A0A022R1B0</accession>
<dbReference type="InterPro" id="IPR035979">
    <property type="entry name" value="RBD_domain_sf"/>
</dbReference>
<dbReference type="InterPro" id="IPR032710">
    <property type="entry name" value="NTF2-like_dom_sf"/>
</dbReference>
<dbReference type="EMBL" id="KI630827">
    <property type="protein sequence ID" value="EYU32590.1"/>
    <property type="molecule type" value="Genomic_DNA"/>
</dbReference>
<dbReference type="AlphaFoldDB" id="A0A022R1B0"/>
<dbReference type="PANTHER" id="PTHR10693:SF58">
    <property type="entry name" value="OS02G0131700 PROTEIN"/>
    <property type="match status" value="1"/>
</dbReference>
<evidence type="ECO:0000256" key="2">
    <source>
        <dbReference type="PROSITE-ProRule" id="PRU00176"/>
    </source>
</evidence>
<evidence type="ECO:0000259" key="5">
    <source>
        <dbReference type="PROSITE" id="PS50177"/>
    </source>
</evidence>
<evidence type="ECO:0000259" key="4">
    <source>
        <dbReference type="PROSITE" id="PS50102"/>
    </source>
</evidence>
<protein>
    <recommendedName>
        <fullName evidence="8">NTF2 domain-containing protein</fullName>
    </recommendedName>
</protein>
<dbReference type="STRING" id="4155.A0A022R1B0"/>
<dbReference type="InterPro" id="IPR018222">
    <property type="entry name" value="Nuclear_transport_factor_2_euk"/>
</dbReference>